<feature type="region of interest" description="Disordered" evidence="1">
    <location>
        <begin position="26"/>
        <end position="50"/>
    </location>
</feature>
<proteinExistence type="predicted"/>
<evidence type="ECO:0000256" key="1">
    <source>
        <dbReference type="SAM" id="MobiDB-lite"/>
    </source>
</evidence>
<sequence>MPGREPSMEDILASIKKVIAEEKELRTTVQAGPIGDGSPAPASEENEDDAHVLELDDPVVEELHLPDVDLGPPLVSEDAAEASRAKLVALQEVAAAAPPPPSVNPLEQVVRDMLRPILKEWLDQHLPAIVDEHVKREIGRITGQPL</sequence>
<dbReference type="Proteomes" id="UP001424459">
    <property type="component" value="Unassembled WGS sequence"/>
</dbReference>
<protein>
    <submittedName>
        <fullName evidence="2">Pole-organizing protein PopZ</fullName>
    </submittedName>
</protein>
<reference evidence="3" key="1">
    <citation type="journal article" date="2019" name="Int. J. Syst. Evol. Microbiol.">
        <title>The Global Catalogue of Microorganisms (GCM) 10K type strain sequencing project: providing services to taxonomists for standard genome sequencing and annotation.</title>
        <authorList>
            <consortium name="The Broad Institute Genomics Platform"/>
            <consortium name="The Broad Institute Genome Sequencing Center for Infectious Disease"/>
            <person name="Wu L."/>
            <person name="Ma J."/>
        </authorList>
    </citation>
    <scope>NUCLEOTIDE SEQUENCE [LARGE SCALE GENOMIC DNA]</scope>
    <source>
        <strain evidence="3">JCM 17564</strain>
    </source>
</reference>
<keyword evidence="3" id="KW-1185">Reference proteome</keyword>
<gene>
    <name evidence="2" type="primary">popZ</name>
    <name evidence="2" type="ORF">GCM10022281_17930</name>
</gene>
<organism evidence="2 3">
    <name type="scientific">Sphingomonas rosea</name>
    <dbReference type="NCBI Taxonomy" id="335605"/>
    <lineage>
        <taxon>Bacteria</taxon>
        <taxon>Pseudomonadati</taxon>
        <taxon>Pseudomonadota</taxon>
        <taxon>Alphaproteobacteria</taxon>
        <taxon>Sphingomonadales</taxon>
        <taxon>Sphingomonadaceae</taxon>
        <taxon>Sphingomonas</taxon>
    </lineage>
</organism>
<evidence type="ECO:0000313" key="2">
    <source>
        <dbReference type="EMBL" id="GAA4037638.1"/>
    </source>
</evidence>
<name>A0ABP7U873_9SPHN</name>
<comment type="caution">
    <text evidence="2">The sequence shown here is derived from an EMBL/GenBank/DDBJ whole genome shotgun (WGS) entry which is preliminary data.</text>
</comment>
<dbReference type="Pfam" id="PF10691">
    <property type="entry name" value="DUF2497"/>
    <property type="match status" value="1"/>
</dbReference>
<dbReference type="InterPro" id="IPR019632">
    <property type="entry name" value="DUF2497"/>
</dbReference>
<evidence type="ECO:0000313" key="3">
    <source>
        <dbReference type="Proteomes" id="UP001424459"/>
    </source>
</evidence>
<dbReference type="EMBL" id="BAABBR010000001">
    <property type="protein sequence ID" value="GAA4037638.1"/>
    <property type="molecule type" value="Genomic_DNA"/>
</dbReference>
<accession>A0ABP7U873</accession>
<dbReference type="RefSeq" id="WP_344696737.1">
    <property type="nucleotide sequence ID" value="NZ_BAABBR010000001.1"/>
</dbReference>